<evidence type="ECO:0000313" key="1">
    <source>
        <dbReference type="EMBL" id="GAV04236.1"/>
    </source>
</evidence>
<proteinExistence type="predicted"/>
<name>A0A1D1VTM0_RAMVA</name>
<dbReference type="EMBL" id="BDGG01000010">
    <property type="protein sequence ID" value="GAV04236.1"/>
    <property type="molecule type" value="Genomic_DNA"/>
</dbReference>
<gene>
    <name evidence="1" type="primary">RvY_14546-1</name>
    <name evidence="1" type="synonym">RvY_14546.1</name>
    <name evidence="1" type="ORF">RvY_14546</name>
</gene>
<protein>
    <submittedName>
        <fullName evidence="1">Uncharacterized protein</fullName>
    </submittedName>
</protein>
<accession>A0A1D1VTM0</accession>
<evidence type="ECO:0000313" key="2">
    <source>
        <dbReference type="Proteomes" id="UP000186922"/>
    </source>
</evidence>
<dbReference type="Proteomes" id="UP000186922">
    <property type="component" value="Unassembled WGS sequence"/>
</dbReference>
<organism evidence="1 2">
    <name type="scientific">Ramazzottius varieornatus</name>
    <name type="common">Water bear</name>
    <name type="synonym">Tardigrade</name>
    <dbReference type="NCBI Taxonomy" id="947166"/>
    <lineage>
        <taxon>Eukaryota</taxon>
        <taxon>Metazoa</taxon>
        <taxon>Ecdysozoa</taxon>
        <taxon>Tardigrada</taxon>
        <taxon>Eutardigrada</taxon>
        <taxon>Parachela</taxon>
        <taxon>Hypsibioidea</taxon>
        <taxon>Ramazzottiidae</taxon>
        <taxon>Ramazzottius</taxon>
    </lineage>
</organism>
<comment type="caution">
    <text evidence="1">The sequence shown here is derived from an EMBL/GenBank/DDBJ whole genome shotgun (WGS) entry which is preliminary data.</text>
</comment>
<sequence>MAPSGPSTGSSTLNLVFEGKLFVHQSDLVILDKIQQPLCNRQSVSISSPFLDPIPSFLRVPHIRWKNIDLIVSAIHKERAIYFRVFFQFPFPL</sequence>
<reference evidence="1 2" key="1">
    <citation type="journal article" date="2016" name="Nat. Commun.">
        <title>Extremotolerant tardigrade genome and improved radiotolerance of human cultured cells by tardigrade-unique protein.</title>
        <authorList>
            <person name="Hashimoto T."/>
            <person name="Horikawa D.D."/>
            <person name="Saito Y."/>
            <person name="Kuwahara H."/>
            <person name="Kozuka-Hata H."/>
            <person name="Shin-I T."/>
            <person name="Minakuchi Y."/>
            <person name="Ohishi K."/>
            <person name="Motoyama A."/>
            <person name="Aizu T."/>
            <person name="Enomoto A."/>
            <person name="Kondo K."/>
            <person name="Tanaka S."/>
            <person name="Hara Y."/>
            <person name="Koshikawa S."/>
            <person name="Sagara H."/>
            <person name="Miura T."/>
            <person name="Yokobori S."/>
            <person name="Miyagawa K."/>
            <person name="Suzuki Y."/>
            <person name="Kubo T."/>
            <person name="Oyama M."/>
            <person name="Kohara Y."/>
            <person name="Fujiyama A."/>
            <person name="Arakawa K."/>
            <person name="Katayama T."/>
            <person name="Toyoda A."/>
            <person name="Kunieda T."/>
        </authorList>
    </citation>
    <scope>NUCLEOTIDE SEQUENCE [LARGE SCALE GENOMIC DNA]</scope>
    <source>
        <strain evidence="1 2">YOKOZUNA-1</strain>
    </source>
</reference>
<keyword evidence="2" id="KW-1185">Reference proteome</keyword>
<dbReference type="AlphaFoldDB" id="A0A1D1VTM0"/>